<evidence type="ECO:0000313" key="3">
    <source>
        <dbReference type="Proteomes" id="UP000634579"/>
    </source>
</evidence>
<protein>
    <submittedName>
        <fullName evidence="2">Beta-lactamase family protein</fullName>
    </submittedName>
</protein>
<organism evidence="2 3">
    <name type="scientific">Clavibacter phaseoli</name>
    <dbReference type="NCBI Taxonomy" id="1734031"/>
    <lineage>
        <taxon>Bacteria</taxon>
        <taxon>Bacillati</taxon>
        <taxon>Actinomycetota</taxon>
        <taxon>Actinomycetes</taxon>
        <taxon>Micrococcales</taxon>
        <taxon>Microbacteriaceae</taxon>
        <taxon>Clavibacter</taxon>
    </lineage>
</organism>
<dbReference type="RefSeq" id="WP_194676313.1">
    <property type="nucleotide sequence ID" value="NZ_JADKRP010000008.1"/>
</dbReference>
<accession>A0A8I0VAQ2</accession>
<evidence type="ECO:0000259" key="1">
    <source>
        <dbReference type="Pfam" id="PF00144"/>
    </source>
</evidence>
<dbReference type="Proteomes" id="UP000634579">
    <property type="component" value="Unassembled WGS sequence"/>
</dbReference>
<name>A0A8I0VAQ2_9MICO</name>
<dbReference type="SUPFAM" id="SSF56601">
    <property type="entry name" value="beta-lactamase/transpeptidase-like"/>
    <property type="match status" value="1"/>
</dbReference>
<dbReference type="InterPro" id="IPR001466">
    <property type="entry name" value="Beta-lactam-related"/>
</dbReference>
<dbReference type="PANTHER" id="PTHR46825">
    <property type="entry name" value="D-ALANYL-D-ALANINE-CARBOXYPEPTIDASE/ENDOPEPTIDASE AMPH"/>
    <property type="match status" value="1"/>
</dbReference>
<dbReference type="Pfam" id="PF00144">
    <property type="entry name" value="Beta-lactamase"/>
    <property type="match status" value="1"/>
</dbReference>
<proteinExistence type="predicted"/>
<feature type="domain" description="Beta-lactamase-related" evidence="1">
    <location>
        <begin position="101"/>
        <end position="410"/>
    </location>
</feature>
<keyword evidence="3" id="KW-1185">Reference proteome</keyword>
<gene>
    <name evidence="2" type="ORF">ITJ42_16125</name>
</gene>
<comment type="caution">
    <text evidence="2">The sequence shown here is derived from an EMBL/GenBank/DDBJ whole genome shotgun (WGS) entry which is preliminary data.</text>
</comment>
<reference evidence="2 3" key="1">
    <citation type="submission" date="2020-10" db="EMBL/GenBank/DDBJ databases">
        <title>Draft genome sequences of plant-associated actinobacteria.</title>
        <authorList>
            <person name="Tarlachkov S.V."/>
            <person name="Starodumova I.P."/>
            <person name="Dorofeeva L.V."/>
            <person name="Prisyazhnaya N.V."/>
            <person name="Roubtsova T.V."/>
            <person name="Chizhov V.N."/>
            <person name="Nadler S.A."/>
            <person name="Subbotin S.A."/>
            <person name="Evtushenko L.I."/>
        </authorList>
    </citation>
    <scope>NUCLEOTIDE SEQUENCE [LARGE SCALE GENOMIC DNA]</scope>
    <source>
        <strain evidence="2 3">VKM Ac-2886</strain>
    </source>
</reference>
<dbReference type="AlphaFoldDB" id="A0A8I0VAQ2"/>
<dbReference type="Gene3D" id="3.40.710.10">
    <property type="entry name" value="DD-peptidase/beta-lactamase superfamily"/>
    <property type="match status" value="1"/>
</dbReference>
<sequence>MSTQTTTPTPKRSRSSSVVPAATVAVLLGIGAAFSGCADAQVPAAPVAAIAPTVQQLGVLAQSAADTGGIGAIVRIHRGTGAPVSLARQVEWTKADHVLAPTDRFRVGSNTKTVTATLVLQQVAEGAIALEDTVESWLPGVVPGGEEITIAQLLDHTSGLADFILTPEFLPSLAGQEIRTWTPEELIAITPVLDPTPSGDPISSYSNANYEALGLVLEEATGMPLDDLIATRITEPLGMTDTYLAHSADWRAGKEHARGYEPAAAQLAAILAPVVELPEGFGFAGDARPDDHVDTTGIDPSYTWAAGAMVSTAEDWQTFLTALNSGQLLPAAQMERMRTVVPDGVGGHYGLGLIEVDSACGTVWGHTGGLPGYSSEIYTDANGERSVAVLTSSNFGIKTEEAAAANRDLVTAAICAMFDEPVPEGSAG</sequence>
<dbReference type="InterPro" id="IPR050491">
    <property type="entry name" value="AmpC-like"/>
</dbReference>
<dbReference type="PANTHER" id="PTHR46825:SF7">
    <property type="entry name" value="D-ALANYL-D-ALANINE CARBOXYPEPTIDASE"/>
    <property type="match status" value="1"/>
</dbReference>
<dbReference type="EMBL" id="JADKRP010000008">
    <property type="protein sequence ID" value="MBF4632748.1"/>
    <property type="molecule type" value="Genomic_DNA"/>
</dbReference>
<dbReference type="InterPro" id="IPR012338">
    <property type="entry name" value="Beta-lactam/transpept-like"/>
</dbReference>
<evidence type="ECO:0000313" key="2">
    <source>
        <dbReference type="EMBL" id="MBF4632748.1"/>
    </source>
</evidence>